<feature type="chain" id="PRO_5046327088" evidence="1">
    <location>
        <begin position="23"/>
        <end position="90"/>
    </location>
</feature>
<reference evidence="2 3" key="1">
    <citation type="submission" date="2020-03" db="EMBL/GenBank/DDBJ databases">
        <authorList>
            <person name="Bakhshi Ganjeh M."/>
        </authorList>
    </citation>
    <scope>NUCLEOTIDE SEQUENCE [LARGE SCALE GENOMIC DNA]</scope>
    <source>
        <strain evidence="3">Iran 50</strain>
    </source>
</reference>
<feature type="signal peptide" evidence="1">
    <location>
        <begin position="1"/>
        <end position="22"/>
    </location>
</feature>
<dbReference type="Pfam" id="PF03891">
    <property type="entry name" value="DUF333"/>
    <property type="match status" value="1"/>
</dbReference>
<proteinExistence type="predicted"/>
<keyword evidence="3" id="KW-1185">Reference proteome</keyword>
<evidence type="ECO:0000313" key="2">
    <source>
        <dbReference type="EMBL" id="QTF07986.1"/>
    </source>
</evidence>
<sequence length="90" mass="9651">MNVLRVATVCVSASLFSAGCAAADSQQSVTKITSAVQNVATDWCEKKGGKVVTIKTNVKSATSTGRTTKCLLPSGELIDQWKLYKRDNNR</sequence>
<dbReference type="PROSITE" id="PS51257">
    <property type="entry name" value="PROKAR_LIPOPROTEIN"/>
    <property type="match status" value="1"/>
</dbReference>
<keyword evidence="1" id="KW-0732">Signal</keyword>
<protein>
    <submittedName>
        <fullName evidence="2">DUF333 domain-containing protein</fullName>
    </submittedName>
</protein>
<accession>A0ABX7UQJ0</accession>
<evidence type="ECO:0000256" key="1">
    <source>
        <dbReference type="SAM" id="SignalP"/>
    </source>
</evidence>
<gene>
    <name evidence="2" type="ORF">HC231_08665</name>
</gene>
<name>A0ABX7UQJ0_9GAMM</name>
<organism evidence="2 3">
    <name type="scientific">Brenneria izadpanahii</name>
    <dbReference type="NCBI Taxonomy" id="2722756"/>
    <lineage>
        <taxon>Bacteria</taxon>
        <taxon>Pseudomonadati</taxon>
        <taxon>Pseudomonadota</taxon>
        <taxon>Gammaproteobacteria</taxon>
        <taxon>Enterobacterales</taxon>
        <taxon>Pectobacteriaceae</taxon>
        <taxon>Brenneria</taxon>
    </lineage>
</organism>
<dbReference type="EMBL" id="CP050854">
    <property type="protein sequence ID" value="QTF07986.1"/>
    <property type="molecule type" value="Genomic_DNA"/>
</dbReference>
<dbReference type="RefSeq" id="WP_208230607.1">
    <property type="nucleotide sequence ID" value="NZ_CP050854.1"/>
</dbReference>
<dbReference type="Proteomes" id="UP000671960">
    <property type="component" value="Chromosome"/>
</dbReference>
<evidence type="ECO:0000313" key="3">
    <source>
        <dbReference type="Proteomes" id="UP000671960"/>
    </source>
</evidence>
<dbReference type="InterPro" id="IPR005590">
    <property type="entry name" value="DUF333"/>
</dbReference>